<proteinExistence type="predicted"/>
<feature type="transmembrane region" description="Helical" evidence="1">
    <location>
        <begin position="92"/>
        <end position="114"/>
    </location>
</feature>
<accession>A0A1G7YEF8</accession>
<dbReference type="AlphaFoldDB" id="A0A1G7YEF8"/>
<dbReference type="OrthoDB" id="9970667at2"/>
<dbReference type="Proteomes" id="UP000198863">
    <property type="component" value="Unassembled WGS sequence"/>
</dbReference>
<feature type="transmembrane region" description="Helical" evidence="1">
    <location>
        <begin position="53"/>
        <end position="72"/>
    </location>
</feature>
<name>A0A1G7YEF8_9ACTN</name>
<dbReference type="EMBL" id="FNCF01000007">
    <property type="protein sequence ID" value="SDG94763.1"/>
    <property type="molecule type" value="Genomic_DNA"/>
</dbReference>
<keyword evidence="1" id="KW-0812">Transmembrane</keyword>
<protein>
    <submittedName>
        <fullName evidence="2">Uncharacterized protein</fullName>
    </submittedName>
</protein>
<keyword evidence="1" id="KW-1133">Transmembrane helix</keyword>
<evidence type="ECO:0000313" key="3">
    <source>
        <dbReference type="Proteomes" id="UP000198863"/>
    </source>
</evidence>
<keyword evidence="3" id="KW-1185">Reference proteome</keyword>
<feature type="transmembrane region" description="Helical" evidence="1">
    <location>
        <begin position="16"/>
        <end position="33"/>
    </location>
</feature>
<evidence type="ECO:0000256" key="1">
    <source>
        <dbReference type="SAM" id="Phobius"/>
    </source>
</evidence>
<organism evidence="2 3">
    <name type="scientific">Klenkia brasiliensis</name>
    <dbReference type="NCBI Taxonomy" id="333142"/>
    <lineage>
        <taxon>Bacteria</taxon>
        <taxon>Bacillati</taxon>
        <taxon>Actinomycetota</taxon>
        <taxon>Actinomycetes</taxon>
        <taxon>Geodermatophilales</taxon>
        <taxon>Geodermatophilaceae</taxon>
        <taxon>Klenkia</taxon>
    </lineage>
</organism>
<feature type="transmembrane region" description="Helical" evidence="1">
    <location>
        <begin position="126"/>
        <end position="147"/>
    </location>
</feature>
<dbReference type="RefSeq" id="WP_091067512.1">
    <property type="nucleotide sequence ID" value="NZ_FNCF01000007.1"/>
</dbReference>
<gene>
    <name evidence="2" type="ORF">SAMN05660324_3926</name>
</gene>
<evidence type="ECO:0000313" key="2">
    <source>
        <dbReference type="EMBL" id="SDG94763.1"/>
    </source>
</evidence>
<reference evidence="3" key="1">
    <citation type="submission" date="2016-10" db="EMBL/GenBank/DDBJ databases">
        <authorList>
            <person name="Varghese N."/>
            <person name="Submissions S."/>
        </authorList>
    </citation>
    <scope>NUCLEOTIDE SEQUENCE [LARGE SCALE GENOMIC DNA]</scope>
    <source>
        <strain evidence="3">DSM 44526</strain>
    </source>
</reference>
<keyword evidence="1" id="KW-0472">Membrane</keyword>
<sequence length="159" mass="17326">MDPLIAHRIENGRHPFELLVLGFGLVVGAPLLVGAPTPGSTEALLGPVMVRVWAWLLVGGCWVALTGAWWTWWRQLDRWVPAAARLRHDTGLLVEMVGLVAVGAGTVIYGIGVWDGLDTPGRQLPAAIIAGFGVACWVRASQIWRFVRSTLRAMREVGR</sequence>